<keyword evidence="5 6" id="KW-0472">Membrane</keyword>
<feature type="transmembrane region" description="Helical" evidence="6">
    <location>
        <begin position="103"/>
        <end position="122"/>
    </location>
</feature>
<proteinExistence type="inferred from homology"/>
<evidence type="ECO:0008006" key="9">
    <source>
        <dbReference type="Google" id="ProtNLM"/>
    </source>
</evidence>
<evidence type="ECO:0000256" key="6">
    <source>
        <dbReference type="SAM" id="Phobius"/>
    </source>
</evidence>
<keyword evidence="8" id="KW-1185">Reference proteome</keyword>
<comment type="subcellular location">
    <subcellularLocation>
        <location evidence="1">Membrane</location>
        <topology evidence="1">Multi-pass membrane protein</topology>
    </subcellularLocation>
</comment>
<dbReference type="PANTHER" id="PTHR16119:SF18">
    <property type="entry name" value="TRANSMEMBRANE PROTEIN 144 HOMOLOG"/>
    <property type="match status" value="1"/>
</dbReference>
<dbReference type="GO" id="GO:0016020">
    <property type="term" value="C:membrane"/>
    <property type="evidence" value="ECO:0007669"/>
    <property type="project" value="UniProtKB-SubCell"/>
</dbReference>
<sequence length="373" mass="41551">MYHFLQNCCLQMSSAMSNLTSPLNSTSTSFLSTTLSPSHSVGDDVFAYGSLFVSCVAFGIMFIPLKNYDCKDGLFVQWVECSIVFLAGFLINCIRGFPEFQWIAAIGGALYATGNVFSVPIIKGLGMGLGFLLWSSVQVIVGWGVARFGLFSWLPPTVPQHAILNYTGLALTIVSGILFVFVRHQEVPSKRTTSYTVNQSSVSEEKEDGSLTRDILYKIPFVIMAIGLAICHGLMMTPIQVLKDKHPTNDKWKVFDYHFSFYSTVFVFSTIYFLIYCVIRQTRAHVERELVIPAAIYGVLWTIGMTFWFCSSDQLSQIVAYPITTRLPPIISALFDVFLYKTVRGTRNLLLLALAIFVGLASVILIALSNQNF</sequence>
<keyword evidence="4 6" id="KW-1133">Transmembrane helix</keyword>
<comment type="caution">
    <text evidence="7">The sequence shown here is derived from an EMBL/GenBank/DDBJ whole genome shotgun (WGS) entry which is preliminary data.</text>
</comment>
<evidence type="ECO:0000256" key="1">
    <source>
        <dbReference type="ARBA" id="ARBA00004141"/>
    </source>
</evidence>
<feature type="transmembrane region" description="Helical" evidence="6">
    <location>
        <begin position="349"/>
        <end position="368"/>
    </location>
</feature>
<dbReference type="InterPro" id="IPR037185">
    <property type="entry name" value="EmrE-like"/>
</dbReference>
<feature type="transmembrane region" description="Helical" evidence="6">
    <location>
        <begin position="75"/>
        <end position="97"/>
    </location>
</feature>
<comment type="similarity">
    <text evidence="2">Belongs to the TMEM144 family.</text>
</comment>
<evidence type="ECO:0000256" key="2">
    <source>
        <dbReference type="ARBA" id="ARBA00005731"/>
    </source>
</evidence>
<feature type="transmembrane region" description="Helical" evidence="6">
    <location>
        <begin position="290"/>
        <end position="309"/>
    </location>
</feature>
<reference evidence="7 8" key="1">
    <citation type="journal article" date="2017" name="Curr. Biol.">
        <title>Genome architecture and evolution of a unichromosomal asexual nematode.</title>
        <authorList>
            <person name="Fradin H."/>
            <person name="Zegar C."/>
            <person name="Gutwein M."/>
            <person name="Lucas J."/>
            <person name="Kovtun M."/>
            <person name="Corcoran D."/>
            <person name="Baugh L.R."/>
            <person name="Kiontke K."/>
            <person name="Gunsalus K."/>
            <person name="Fitch D.H."/>
            <person name="Piano F."/>
        </authorList>
    </citation>
    <scope>NUCLEOTIDE SEQUENCE [LARGE SCALE GENOMIC DNA]</scope>
    <source>
        <strain evidence="7">PF1309</strain>
    </source>
</reference>
<evidence type="ECO:0000313" key="7">
    <source>
        <dbReference type="EMBL" id="PAV82050.1"/>
    </source>
</evidence>
<evidence type="ECO:0000256" key="4">
    <source>
        <dbReference type="ARBA" id="ARBA00022989"/>
    </source>
</evidence>
<dbReference type="OrthoDB" id="426527at2759"/>
<gene>
    <name evidence="7" type="ORF">WR25_11095</name>
</gene>
<dbReference type="Proteomes" id="UP000218231">
    <property type="component" value="Unassembled WGS sequence"/>
</dbReference>
<feature type="transmembrane region" description="Helical" evidence="6">
    <location>
        <begin position="215"/>
        <end position="239"/>
    </location>
</feature>
<feature type="transmembrane region" description="Helical" evidence="6">
    <location>
        <begin position="315"/>
        <end position="337"/>
    </location>
</feature>
<dbReference type="InterPro" id="IPR010651">
    <property type="entry name" value="Sugar_transport"/>
</dbReference>
<dbReference type="STRING" id="2018661.A0A2A2L7A6"/>
<evidence type="ECO:0000313" key="8">
    <source>
        <dbReference type="Proteomes" id="UP000218231"/>
    </source>
</evidence>
<evidence type="ECO:0000256" key="5">
    <source>
        <dbReference type="ARBA" id="ARBA00023136"/>
    </source>
</evidence>
<dbReference type="AlphaFoldDB" id="A0A2A2L7A6"/>
<feature type="transmembrane region" description="Helical" evidence="6">
    <location>
        <begin position="129"/>
        <end position="151"/>
    </location>
</feature>
<feature type="transmembrane region" description="Helical" evidence="6">
    <location>
        <begin position="45"/>
        <end position="63"/>
    </location>
</feature>
<keyword evidence="3 6" id="KW-0812">Transmembrane</keyword>
<dbReference type="PANTHER" id="PTHR16119">
    <property type="entry name" value="TRANSMEMBRANE PROTEIN 144"/>
    <property type="match status" value="1"/>
</dbReference>
<dbReference type="GO" id="GO:0015144">
    <property type="term" value="F:carbohydrate transmembrane transporter activity"/>
    <property type="evidence" value="ECO:0007669"/>
    <property type="project" value="InterPro"/>
</dbReference>
<dbReference type="EMBL" id="LIAE01007084">
    <property type="protein sequence ID" value="PAV82050.1"/>
    <property type="molecule type" value="Genomic_DNA"/>
</dbReference>
<name>A0A2A2L7A6_9BILA</name>
<evidence type="ECO:0000256" key="3">
    <source>
        <dbReference type="ARBA" id="ARBA00022692"/>
    </source>
</evidence>
<organism evidence="7 8">
    <name type="scientific">Diploscapter pachys</name>
    <dbReference type="NCBI Taxonomy" id="2018661"/>
    <lineage>
        <taxon>Eukaryota</taxon>
        <taxon>Metazoa</taxon>
        <taxon>Ecdysozoa</taxon>
        <taxon>Nematoda</taxon>
        <taxon>Chromadorea</taxon>
        <taxon>Rhabditida</taxon>
        <taxon>Rhabditina</taxon>
        <taxon>Rhabditomorpha</taxon>
        <taxon>Rhabditoidea</taxon>
        <taxon>Rhabditidae</taxon>
        <taxon>Diploscapter</taxon>
    </lineage>
</organism>
<accession>A0A2A2L7A6</accession>
<dbReference type="InterPro" id="IPR012435">
    <property type="entry name" value="TMEM144"/>
</dbReference>
<feature type="transmembrane region" description="Helical" evidence="6">
    <location>
        <begin position="259"/>
        <end position="278"/>
    </location>
</feature>
<feature type="transmembrane region" description="Helical" evidence="6">
    <location>
        <begin position="163"/>
        <end position="182"/>
    </location>
</feature>
<dbReference type="SUPFAM" id="SSF103481">
    <property type="entry name" value="Multidrug resistance efflux transporter EmrE"/>
    <property type="match status" value="1"/>
</dbReference>
<protein>
    <recommendedName>
        <fullName evidence="9">EamA domain-containing protein</fullName>
    </recommendedName>
</protein>
<dbReference type="Pfam" id="PF07857">
    <property type="entry name" value="TMEM144"/>
    <property type="match status" value="1"/>
</dbReference>